<name>A0A9W9YUC6_9CNID</name>
<dbReference type="Proteomes" id="UP001163046">
    <property type="component" value="Unassembled WGS sequence"/>
</dbReference>
<feature type="non-terminal residue" evidence="2">
    <location>
        <position position="59"/>
    </location>
</feature>
<evidence type="ECO:0000313" key="2">
    <source>
        <dbReference type="EMBL" id="KAJ7369665.1"/>
    </source>
</evidence>
<proteinExistence type="predicted"/>
<organism evidence="2 3">
    <name type="scientific">Desmophyllum pertusum</name>
    <dbReference type="NCBI Taxonomy" id="174260"/>
    <lineage>
        <taxon>Eukaryota</taxon>
        <taxon>Metazoa</taxon>
        <taxon>Cnidaria</taxon>
        <taxon>Anthozoa</taxon>
        <taxon>Hexacorallia</taxon>
        <taxon>Scleractinia</taxon>
        <taxon>Caryophylliina</taxon>
        <taxon>Caryophylliidae</taxon>
        <taxon>Desmophyllum</taxon>
    </lineage>
</organism>
<reference evidence="2" key="1">
    <citation type="submission" date="2023-01" db="EMBL/GenBank/DDBJ databases">
        <title>Genome assembly of the deep-sea coral Lophelia pertusa.</title>
        <authorList>
            <person name="Herrera S."/>
            <person name="Cordes E."/>
        </authorList>
    </citation>
    <scope>NUCLEOTIDE SEQUENCE</scope>
    <source>
        <strain evidence="2">USNM1676648</strain>
        <tissue evidence="2">Polyp</tissue>
    </source>
</reference>
<evidence type="ECO:0000313" key="3">
    <source>
        <dbReference type="Proteomes" id="UP001163046"/>
    </source>
</evidence>
<dbReference type="AlphaFoldDB" id="A0A9W9YUC6"/>
<keyword evidence="3" id="KW-1185">Reference proteome</keyword>
<dbReference type="EMBL" id="MU826894">
    <property type="protein sequence ID" value="KAJ7369665.1"/>
    <property type="molecule type" value="Genomic_DNA"/>
</dbReference>
<protein>
    <submittedName>
        <fullName evidence="2">ER degradation-enhancing alpha-mannosidase-like protein 3</fullName>
    </submittedName>
</protein>
<feature type="region of interest" description="Disordered" evidence="1">
    <location>
        <begin position="36"/>
        <end position="59"/>
    </location>
</feature>
<feature type="compositionally biased region" description="Polar residues" evidence="1">
    <location>
        <begin position="40"/>
        <end position="59"/>
    </location>
</feature>
<comment type="caution">
    <text evidence="2">The sequence shown here is derived from an EMBL/GenBank/DDBJ whole genome shotgun (WGS) entry which is preliminary data.</text>
</comment>
<gene>
    <name evidence="2" type="primary">EDEM3_2</name>
    <name evidence="2" type="ORF">OS493_037252</name>
</gene>
<evidence type="ECO:0000256" key="1">
    <source>
        <dbReference type="SAM" id="MobiDB-lite"/>
    </source>
</evidence>
<accession>A0A9W9YUC6</accession>
<feature type="non-terminal residue" evidence="2">
    <location>
        <position position="1"/>
    </location>
</feature>
<sequence>ELKYNLTLSAENEHEYTCPITRHEQETTAKYAEEVRRNSRAQAQGSCPNKKQEFAFSSN</sequence>